<dbReference type="SMART" id="SM00506">
    <property type="entry name" value="A1pp"/>
    <property type="match status" value="2"/>
</dbReference>
<evidence type="ECO:0000256" key="3">
    <source>
        <dbReference type="ARBA" id="ARBA00022679"/>
    </source>
</evidence>
<comment type="subcellular location">
    <subcellularLocation>
        <location evidence="1">Nucleus</location>
    </subcellularLocation>
</comment>
<dbReference type="InterPro" id="IPR052056">
    <property type="entry name" value="Mono-ARTD/PARP"/>
</dbReference>
<feature type="compositionally biased region" description="Polar residues" evidence="6">
    <location>
        <begin position="364"/>
        <end position="383"/>
    </location>
</feature>
<keyword evidence="5" id="KW-0539">Nucleus</keyword>
<proteinExistence type="predicted"/>
<dbReference type="GO" id="GO:0003950">
    <property type="term" value="F:NAD+ poly-ADP-ribosyltransferase activity"/>
    <property type="evidence" value="ECO:0007669"/>
    <property type="project" value="UniProtKB-UniRule"/>
</dbReference>
<sequence length="1646" mass="183151">MGTNKIAIKGLHKETSEDCLELYLEDLFGEDDDNEFEVKIKSDGTAIIIFQEEIKDAADLQEKCNQNPLENSRLQFVILSDDEENKNDERCEFEDELLEIETIHLDPQNPEYRNPNASYVSPRMDAFSGCIVEHDDGVPPKGAMAGTLPKIAVEKHGDDSYVSLNEHIDLSDSDSDDVAAYSEIFNRDAKSTTINSPGISWSDYDSDENIQRTNTFSDEESEDETHNVADLLKNMCKDMPVRTLHPRDHSHEREYDLRTKERSTLLVKPETQMEKSEPAEYHCQRVMERVRDIESNSESPPISPGIKNAEYHRQREEHCPKDKMDVPIYSSLEETDPIPNVWGIASTAIKWKSKKGKEAKERQAVSSNTGNPNSQPVEQTNATPAKKDSVFTTAPKAEKMPWKNEVSTTANQEEKMDWQTTENKPVKETIEKVSPSEAQQHIAIPKKVEELMTEKIPVQSPKVVELLKKENVFGEVRVRYPGCTIKGRENEVVIQLTDKTQLAKAKVEVMERVRDIESNSESLPVSPGLKNVFYKNKGLEALDHDLHTSKLQVLASVKKGKITFYSVERTHVQEACEKFRTLFDNRKVHLPEGSDGLLDSEKWKQLVSRLHSEKILSIFFQRGRKDVEIVGIKQDVDNAASKLKAFIEENNITEISLDIHPDVMHHFEKFGKDSLLSDAGLNSTTITLFRKQNRYIVKGKVEQVKAIKESWDKLSKSIQVKTFPVTKPGMGGFLTSEMGHALLKSLETKTENKGICISVKLQRNKGGKYDDKPAVAPKPLTGPSGQKATQRQRAPSPKRHGDNTKMFNNIKLTLVEGDISVQKADVLVNSCSRTVMEIQSPASGLLSMFSPKSIKASPTTLAFIKQGGNGFIKNLEMEKAKLGDGNADYGSTFVTNASGSIQADYVVHAVCPLSQAGPSRLSDMFTECFKEVNRKGKTSVGVPALGSGNCGFSTKEVWDAISKALYSSPKQASLKDVTLVVYGDAIFTDYKRVLNGSGSVSSGSRSSGRSVSPTSFHKSGGGRGSSPPARPNTKTPHKQFGNIQLNIKQGDISKVKDEVLVNILGNPPDLQKSKSVISKAFLNQGGSQLAEEVKSKVTRDIDWGSVIVTRSAGNLQCRNVIHAICPAFKYDHDGNILQRMIGRLLGETSKLGFSSLSLPPIGPGGLNQYPISVFYKALDLSLKKCTAMKTSIKHVNLHVFDGSMCGALINEMNGGSSQQANSHTGHKHQPKAEDRKKEFQKQSPAKTGPSIHARNAVDVCIVGFKADNVNAVEKKIQQIVEENYEEEKIHEEHLTVGDVIGMMTDEQKKMIFVESSKSGDLILKGNRGAVDATAKKIHKQILKDAALGEKRAQSGTKALLHQICDNKLQSIYPDYWKNKLFKNIVTVKDPKRIQEITKLFTAEWGQGGTWKSHLIGQGNDAVGLGNYKRIKVTNIERVENKDVFKQYYAKLQVMCGAAIAKKIQPIGYANQSPVFTSTLGLSTLDSALITEVNECYLFHGVKPEYVDGISKHGADARMSKNAMMGSGIYMAESSTKSDQYSDHKPNPITGKGRVAKGTDLKMFLMRVLLGNVYVAESDYDFKMPPCLKYKKGCNDIQCSKGHDKYDSVMAIYRPKTNPKQPLNFREFIVYEKSHAYPEYIITYQRI</sequence>
<feature type="region of interest" description="Disordered" evidence="6">
    <location>
        <begin position="352"/>
        <end position="422"/>
    </location>
</feature>
<keyword evidence="2" id="KW-0328">Glycosyltransferase</keyword>
<feature type="region of interest" description="Disordered" evidence="6">
    <location>
        <begin position="997"/>
        <end position="1040"/>
    </location>
</feature>
<evidence type="ECO:0000256" key="5">
    <source>
        <dbReference type="ARBA" id="ARBA00023242"/>
    </source>
</evidence>
<dbReference type="Pfam" id="PF00644">
    <property type="entry name" value="PARP"/>
    <property type="match status" value="1"/>
</dbReference>
<dbReference type="PANTHER" id="PTHR14453:SF67">
    <property type="entry name" value="POLY [ADP-RIBOSE] POLYMERASE"/>
    <property type="match status" value="1"/>
</dbReference>
<dbReference type="GO" id="GO:0003714">
    <property type="term" value="F:transcription corepressor activity"/>
    <property type="evidence" value="ECO:0007669"/>
    <property type="project" value="TreeGrafter"/>
</dbReference>
<accession>A0A8J1V0L7</accession>
<dbReference type="Gene3D" id="3.90.228.10">
    <property type="match status" value="1"/>
</dbReference>
<dbReference type="SUPFAM" id="SSF52949">
    <property type="entry name" value="Macro domain-like"/>
    <property type="match status" value="2"/>
</dbReference>
<feature type="compositionally biased region" description="Basic and acidic residues" evidence="6">
    <location>
        <begin position="1230"/>
        <end position="1240"/>
    </location>
</feature>
<dbReference type="InterPro" id="IPR012317">
    <property type="entry name" value="Poly(ADP-ribose)pol_cat_dom"/>
</dbReference>
<gene>
    <name evidence="7" type="ORF">OFUS_LOCUS13347</name>
</gene>
<feature type="region of interest" description="Disordered" evidence="6">
    <location>
        <begin position="767"/>
        <end position="803"/>
    </location>
</feature>
<dbReference type="InterPro" id="IPR043472">
    <property type="entry name" value="Macro_dom-like"/>
</dbReference>
<dbReference type="InterPro" id="IPR002589">
    <property type="entry name" value="Macro_dom"/>
</dbReference>
<feature type="compositionally biased region" description="Polar residues" evidence="6">
    <location>
        <begin position="783"/>
        <end position="793"/>
    </location>
</feature>
<feature type="compositionally biased region" description="Low complexity" evidence="6">
    <location>
        <begin position="997"/>
        <end position="1012"/>
    </location>
</feature>
<evidence type="ECO:0000256" key="1">
    <source>
        <dbReference type="ARBA" id="ARBA00004123"/>
    </source>
</evidence>
<dbReference type="GO" id="GO:0010629">
    <property type="term" value="P:negative regulation of gene expression"/>
    <property type="evidence" value="ECO:0007669"/>
    <property type="project" value="TreeGrafter"/>
</dbReference>
<name>A0A8J1V0L7_OWEFU</name>
<organism evidence="7 8">
    <name type="scientific">Owenia fusiformis</name>
    <name type="common">Polychaete worm</name>
    <dbReference type="NCBI Taxonomy" id="6347"/>
    <lineage>
        <taxon>Eukaryota</taxon>
        <taxon>Metazoa</taxon>
        <taxon>Spiralia</taxon>
        <taxon>Lophotrochozoa</taxon>
        <taxon>Annelida</taxon>
        <taxon>Polychaeta</taxon>
        <taxon>Sedentaria</taxon>
        <taxon>Canalipalpata</taxon>
        <taxon>Sabellida</taxon>
        <taxon>Oweniida</taxon>
        <taxon>Oweniidae</taxon>
        <taxon>Owenia</taxon>
    </lineage>
</organism>
<evidence type="ECO:0000313" key="7">
    <source>
        <dbReference type="EMBL" id="CAH1787703.1"/>
    </source>
</evidence>
<dbReference type="PANTHER" id="PTHR14453">
    <property type="entry name" value="PARP/ZINC FINGER CCCH TYPE DOMAIN CONTAINING PROTEIN"/>
    <property type="match status" value="1"/>
</dbReference>
<dbReference type="OrthoDB" id="411019at2759"/>
<evidence type="ECO:0000256" key="2">
    <source>
        <dbReference type="ARBA" id="ARBA00022676"/>
    </source>
</evidence>
<keyword evidence="4" id="KW-0520">NAD</keyword>
<evidence type="ECO:0000313" key="8">
    <source>
        <dbReference type="Proteomes" id="UP000749559"/>
    </source>
</evidence>
<dbReference type="Pfam" id="PF01661">
    <property type="entry name" value="Macro"/>
    <property type="match status" value="2"/>
</dbReference>
<evidence type="ECO:0000256" key="4">
    <source>
        <dbReference type="ARBA" id="ARBA00023027"/>
    </source>
</evidence>
<dbReference type="SUPFAM" id="SSF56399">
    <property type="entry name" value="ADP-ribosylation"/>
    <property type="match status" value="1"/>
</dbReference>
<evidence type="ECO:0000256" key="6">
    <source>
        <dbReference type="SAM" id="MobiDB-lite"/>
    </source>
</evidence>
<comment type="caution">
    <text evidence="7">The sequence shown here is derived from an EMBL/GenBank/DDBJ whole genome shotgun (WGS) entry which is preliminary data.</text>
</comment>
<feature type="compositionally biased region" description="Polar residues" evidence="6">
    <location>
        <begin position="1213"/>
        <end position="1223"/>
    </location>
</feature>
<dbReference type="GO" id="GO:0005634">
    <property type="term" value="C:nucleus"/>
    <property type="evidence" value="ECO:0007669"/>
    <property type="project" value="UniProtKB-SubCell"/>
</dbReference>
<reference evidence="7" key="1">
    <citation type="submission" date="2022-03" db="EMBL/GenBank/DDBJ databases">
        <authorList>
            <person name="Martin C."/>
        </authorList>
    </citation>
    <scope>NUCLEOTIDE SEQUENCE</scope>
</reference>
<protein>
    <submittedName>
        <fullName evidence="7">Uncharacterized protein</fullName>
    </submittedName>
</protein>
<dbReference type="EMBL" id="CAIIXF020000006">
    <property type="protein sequence ID" value="CAH1787703.1"/>
    <property type="molecule type" value="Genomic_DNA"/>
</dbReference>
<dbReference type="PROSITE" id="PS51059">
    <property type="entry name" value="PARP_CATALYTIC"/>
    <property type="match status" value="1"/>
</dbReference>
<feature type="region of interest" description="Disordered" evidence="6">
    <location>
        <begin position="1213"/>
        <end position="1250"/>
    </location>
</feature>
<dbReference type="Gene3D" id="3.40.220.10">
    <property type="entry name" value="Leucine Aminopeptidase, subunit E, domain 1"/>
    <property type="match status" value="2"/>
</dbReference>
<dbReference type="GO" id="GO:0005737">
    <property type="term" value="C:cytoplasm"/>
    <property type="evidence" value="ECO:0007669"/>
    <property type="project" value="TreeGrafter"/>
</dbReference>
<dbReference type="PROSITE" id="PS51154">
    <property type="entry name" value="MACRO"/>
    <property type="match status" value="2"/>
</dbReference>
<dbReference type="Proteomes" id="UP000749559">
    <property type="component" value="Unassembled WGS sequence"/>
</dbReference>
<keyword evidence="3" id="KW-0808">Transferase</keyword>
<keyword evidence="8" id="KW-1185">Reference proteome</keyword>